<feature type="domain" description="PpiC" evidence="3">
    <location>
        <begin position="172"/>
        <end position="261"/>
    </location>
</feature>
<accession>A0A0M4D540</accession>
<dbReference type="PROSITE" id="PS50198">
    <property type="entry name" value="PPIC_PPIASE_2"/>
    <property type="match status" value="1"/>
</dbReference>
<dbReference type="STRING" id="1603606.DSOUD_3176"/>
<keyword evidence="5" id="KW-1185">Reference proteome</keyword>
<dbReference type="Gene3D" id="1.10.4030.10">
    <property type="entry name" value="Porin chaperone SurA, peptide-binding domain"/>
    <property type="match status" value="1"/>
</dbReference>
<dbReference type="Pfam" id="PF13624">
    <property type="entry name" value="SurA_N_3"/>
    <property type="match status" value="1"/>
</dbReference>
<dbReference type="InterPro" id="IPR050245">
    <property type="entry name" value="PrsA_foldase"/>
</dbReference>
<keyword evidence="1" id="KW-0697">Rotamase</keyword>
<feature type="chain" id="PRO_5007778302" evidence="2">
    <location>
        <begin position="23"/>
        <end position="310"/>
    </location>
</feature>
<dbReference type="Pfam" id="PF13145">
    <property type="entry name" value="Rotamase_2"/>
    <property type="match status" value="1"/>
</dbReference>
<dbReference type="PANTHER" id="PTHR47245">
    <property type="entry name" value="PEPTIDYLPROLYL ISOMERASE"/>
    <property type="match status" value="1"/>
</dbReference>
<gene>
    <name evidence="4" type="ORF">DSOUD_3176</name>
</gene>
<dbReference type="RefSeq" id="WP_053551875.1">
    <property type="nucleotide sequence ID" value="NZ_CP010802.1"/>
</dbReference>
<dbReference type="EMBL" id="CP010802">
    <property type="protein sequence ID" value="ALC17901.1"/>
    <property type="molecule type" value="Genomic_DNA"/>
</dbReference>
<protein>
    <submittedName>
        <fullName evidence="4">Parvulin-like peptidyl-prolyl isomerase</fullName>
    </submittedName>
</protein>
<dbReference type="PANTHER" id="PTHR47245:SF2">
    <property type="entry name" value="PEPTIDYL-PROLYL CIS-TRANS ISOMERASE HP_0175-RELATED"/>
    <property type="match status" value="1"/>
</dbReference>
<dbReference type="InterPro" id="IPR046357">
    <property type="entry name" value="PPIase_dom_sf"/>
</dbReference>
<reference evidence="4 5" key="1">
    <citation type="submission" date="2015-07" db="EMBL/GenBank/DDBJ databases">
        <title>Isolation and Genomic Characterization of a Novel Halophilic Metal-Reducing Deltaproteobacterium from the Deep Subsurface.</title>
        <authorList>
            <person name="Badalamenti J.P."/>
            <person name="Summers Z.M."/>
            <person name="Gralnick J.A."/>
            <person name="Bond D.R."/>
        </authorList>
    </citation>
    <scope>NUCLEOTIDE SEQUENCE [LARGE SCALE GENOMIC DNA]</scope>
    <source>
        <strain evidence="4 5">WTL</strain>
    </source>
</reference>
<sequence>MFHCRLLPRLALAIFLLGALLACKEKTEAVDPPLVRIDGRVITLSQFKSDFERTLPAGRTLSIEERGDLERAFLVQAIDRELTLAEAGRLGIVVTDEEQQAALKEYQKDYPGTALETMLQESGQTMEKWQSALAEGLLMEKIVRQAVYSRVSISDDEISRYYKEHREEFDRPAQVRARQIVVGSEAEGQRILGLLRQGEDFAEVARKYSLSPDSEAGGDLGFFSRGQMPPEFDAVVFTLPVNRLSDLIKSEYGYHIFRVEESRKAVRLTLDAVRDEIREQLRAAKEEQTHLEWLQNLRERATIEVNWNLL</sequence>
<evidence type="ECO:0000313" key="5">
    <source>
        <dbReference type="Proteomes" id="UP000057158"/>
    </source>
</evidence>
<evidence type="ECO:0000259" key="3">
    <source>
        <dbReference type="PROSITE" id="PS50198"/>
    </source>
</evidence>
<dbReference type="PROSITE" id="PS51257">
    <property type="entry name" value="PROKAR_LIPOPROTEIN"/>
    <property type="match status" value="1"/>
</dbReference>
<evidence type="ECO:0000256" key="2">
    <source>
        <dbReference type="SAM" id="SignalP"/>
    </source>
</evidence>
<dbReference type="AlphaFoldDB" id="A0A0M4D540"/>
<dbReference type="KEGG" id="des:DSOUD_3176"/>
<evidence type="ECO:0000256" key="1">
    <source>
        <dbReference type="PROSITE-ProRule" id="PRU00278"/>
    </source>
</evidence>
<feature type="signal peptide" evidence="2">
    <location>
        <begin position="1"/>
        <end position="22"/>
    </location>
</feature>
<organism evidence="4 5">
    <name type="scientific">Desulfuromonas soudanensis</name>
    <dbReference type="NCBI Taxonomy" id="1603606"/>
    <lineage>
        <taxon>Bacteria</taxon>
        <taxon>Pseudomonadati</taxon>
        <taxon>Thermodesulfobacteriota</taxon>
        <taxon>Desulfuromonadia</taxon>
        <taxon>Desulfuromonadales</taxon>
        <taxon>Desulfuromonadaceae</taxon>
        <taxon>Desulfuromonas</taxon>
    </lineage>
</organism>
<name>A0A0M4D540_9BACT</name>
<dbReference type="Gene3D" id="3.10.50.40">
    <property type="match status" value="1"/>
</dbReference>
<dbReference type="Proteomes" id="UP000057158">
    <property type="component" value="Chromosome"/>
</dbReference>
<keyword evidence="1 4" id="KW-0413">Isomerase</keyword>
<dbReference type="GO" id="GO:0003755">
    <property type="term" value="F:peptidyl-prolyl cis-trans isomerase activity"/>
    <property type="evidence" value="ECO:0007669"/>
    <property type="project" value="UniProtKB-KW"/>
</dbReference>
<dbReference type="InterPro" id="IPR027304">
    <property type="entry name" value="Trigger_fact/SurA_dom_sf"/>
</dbReference>
<dbReference type="SUPFAM" id="SSF109998">
    <property type="entry name" value="Triger factor/SurA peptide-binding domain-like"/>
    <property type="match status" value="1"/>
</dbReference>
<proteinExistence type="predicted"/>
<dbReference type="PATRIC" id="fig|1603606.3.peg.3422"/>
<dbReference type="InterPro" id="IPR000297">
    <property type="entry name" value="PPIase_PpiC"/>
</dbReference>
<dbReference type="SUPFAM" id="SSF54534">
    <property type="entry name" value="FKBP-like"/>
    <property type="match status" value="1"/>
</dbReference>
<keyword evidence="2" id="KW-0732">Signal</keyword>
<evidence type="ECO:0000313" key="4">
    <source>
        <dbReference type="EMBL" id="ALC17901.1"/>
    </source>
</evidence>